<accession>A0A1L7WJ12</accession>
<keyword evidence="3" id="KW-1185">Reference proteome</keyword>
<dbReference type="STRING" id="576137.A0A1L7WJ12"/>
<feature type="compositionally biased region" description="Low complexity" evidence="1">
    <location>
        <begin position="135"/>
        <end position="145"/>
    </location>
</feature>
<feature type="region of interest" description="Disordered" evidence="1">
    <location>
        <begin position="116"/>
        <end position="145"/>
    </location>
</feature>
<organism evidence="2 3">
    <name type="scientific">Phialocephala subalpina</name>
    <dbReference type="NCBI Taxonomy" id="576137"/>
    <lineage>
        <taxon>Eukaryota</taxon>
        <taxon>Fungi</taxon>
        <taxon>Dikarya</taxon>
        <taxon>Ascomycota</taxon>
        <taxon>Pezizomycotina</taxon>
        <taxon>Leotiomycetes</taxon>
        <taxon>Helotiales</taxon>
        <taxon>Mollisiaceae</taxon>
        <taxon>Phialocephala</taxon>
        <taxon>Phialocephala fortinii species complex</taxon>
    </lineage>
</organism>
<dbReference type="OrthoDB" id="2992173at2759"/>
<evidence type="ECO:0000256" key="1">
    <source>
        <dbReference type="SAM" id="MobiDB-lite"/>
    </source>
</evidence>
<dbReference type="EMBL" id="FJOG01000003">
    <property type="protein sequence ID" value="CZR52728.1"/>
    <property type="molecule type" value="Genomic_DNA"/>
</dbReference>
<name>A0A1L7WJ12_9HELO</name>
<gene>
    <name evidence="2" type="ORF">PAC_02605</name>
</gene>
<protein>
    <submittedName>
        <fullName evidence="2">Uncharacterized protein</fullName>
    </submittedName>
</protein>
<evidence type="ECO:0000313" key="2">
    <source>
        <dbReference type="EMBL" id="CZR52728.1"/>
    </source>
</evidence>
<reference evidence="2 3" key="1">
    <citation type="submission" date="2016-03" db="EMBL/GenBank/DDBJ databases">
        <authorList>
            <person name="Ploux O."/>
        </authorList>
    </citation>
    <scope>NUCLEOTIDE SEQUENCE [LARGE SCALE GENOMIC DNA]</scope>
    <source>
        <strain evidence="2 3">UAMH 11012</strain>
    </source>
</reference>
<sequence>MLDPICIPINLDAFVLNKPVVDTTGNKVLIAPITQPDYVGLRLDNSVIQHDVLPPVDLHSSRPASVNPRISQAYSAQLNPVFIKDPKPDFASSDNAIIQSRLGVYLHWSLPRGYRTGSSGADGAQRSDPDDSTKPPANATAPNPTFRLVPNRWLVVRVLKKHLPPEANPPPVDAWIIESDRLQKVEDLPGDIDLETEVTPFLAYDSNPDPTVTGNLLHAQAEKYIGYRSPSLIKQAYSEMTVPRVPLSVMNSSNPVFADYTIHNPNVFSMKDNFEYDTGKYLTYALCDYIVVGWHSSSGDSPFGDNGLKGILSGRVENFFCKLAADASTTVQGSRDKLPALSHGTIYSVEYNANARPNTDADNYVENFGKGVAMEPVAVGATPLDSVLTFLHAHRDDKTDGENILGGIPSDTAKTLLDMAELLHATADDYDSRVKAADLISGQSFRTALGGFAWHYDKKKTSNGPPQSPDRIKKDSAGKTELDYLNDLNRLQQQLDITDRMLATKRWELFAEFFKYCSDVNNAKSQTRYFDDMKVLFGVETLPGGANIVPNGPKSMIQSLLDTKKTLTDSIKSIANEDTPSLSKIPVKKVAADVFRQRTDPTLLLAGIDAGWPAAFLDYLQIRLGGEVKASSTPEVTQIMNNLNVPPTSGTIKVTIELLLNEARGAAGSTQLGFKTWSGQPFCPIFVEWEAVFYNIDASQWAVALGSSPMSNNNQSQVRYINPNPLHEPAKLSDQDTRAVSGRILVLPQPSFTLAAIVKQVLDVAGVNVPEKLQQEVTASDGTKSLNGKLDQDKLADFVKKVEGLKFISGDLMGFTDSLLTLGTGSHVKPNVREQGQSIKVLGEAKDTIKKIGFSDALAEQMIIQMGSETARTPFGTLEDFEGSSFQPFKGVQHGQLAITKITIVDKFGQAISWPLPQRKSRVPPPMPDFAIHPCIADQLCPTVLPDNTLNTVFPTADKFTSSGMVLSPFIQITPAINQTSRINAHFLRKDLDASGKLQSPPWTICNDWDNPIIGWIVVNYPDSSLQFFTGDGIFYTSLRFGGPLGTVTGIQWAPFSSPPPSVASTLVSQQLVDLIHQMQGDPLDTTKTETAQEYLRAMWGMINGAIGNMPFPPSQYSAYANAIVGKPLALVNVGWSLELAESPFKHQHTLGSQPPAGYEESVIGQYKFPVKIGDKERPFDGVVCYWDTDDNTPTSTATTTFSKIYTYPYPVTSTTSNDPNIPDPRTMIEPDTFPTLTPYFIDPTTVDETKGLLKAKAEKLLVKTLLIDPYTPLHLYSGILPIKSLQLPGWSLEAAMKNMTAFFTLGPLLITKDVPKEYNSAAPLQADSWIKDQDSNAVTDPTKKEDAFPIKLPIAGGKGMWNWLQPYLDPTPPLPGETKRPLYNALEVGQEPGTLRDDPAPYTFVEGFLQLARPLVSEESVGAGSVVGR</sequence>
<dbReference type="Proteomes" id="UP000184330">
    <property type="component" value="Unassembled WGS sequence"/>
</dbReference>
<proteinExistence type="predicted"/>
<evidence type="ECO:0000313" key="3">
    <source>
        <dbReference type="Proteomes" id="UP000184330"/>
    </source>
</evidence>